<protein>
    <submittedName>
        <fullName evidence="1">Uncharacterized protein</fullName>
    </submittedName>
</protein>
<sequence length="109" mass="12536">MVDQELSGRKVLATMMKIDADTIAEHNGTIPLISDKRLRWKVADDRCGRQIRKRRLAGPSRYRCAYRPRRRGKLFGGRRHGMSLRSVRHASFTEFDVRGTTYTIGASDE</sequence>
<comment type="caution">
    <text evidence="1">The sequence shown here is derived from an EMBL/GenBank/DDBJ whole genome shotgun (WGS) entry which is preliminary data.</text>
</comment>
<evidence type="ECO:0000313" key="1">
    <source>
        <dbReference type="EMBL" id="GGL12139.1"/>
    </source>
</evidence>
<organism evidence="1 2">
    <name type="scientific">Nocardia jinanensis</name>
    <dbReference type="NCBI Taxonomy" id="382504"/>
    <lineage>
        <taxon>Bacteria</taxon>
        <taxon>Bacillati</taxon>
        <taxon>Actinomycetota</taxon>
        <taxon>Actinomycetes</taxon>
        <taxon>Mycobacteriales</taxon>
        <taxon>Nocardiaceae</taxon>
        <taxon>Nocardia</taxon>
    </lineage>
</organism>
<reference evidence="1" key="2">
    <citation type="submission" date="2020-09" db="EMBL/GenBank/DDBJ databases">
        <authorList>
            <person name="Sun Q."/>
            <person name="Zhou Y."/>
        </authorList>
    </citation>
    <scope>NUCLEOTIDE SEQUENCE</scope>
    <source>
        <strain evidence="1">CGMCC 4.3508</strain>
    </source>
</reference>
<dbReference type="Proteomes" id="UP000638263">
    <property type="component" value="Unassembled WGS sequence"/>
</dbReference>
<dbReference type="RefSeq" id="WP_062997851.1">
    <property type="nucleotide sequence ID" value="NZ_BMMH01000005.1"/>
</dbReference>
<proteinExistence type="predicted"/>
<gene>
    <name evidence="1" type="ORF">GCM10011588_28140</name>
</gene>
<keyword evidence="2" id="KW-1185">Reference proteome</keyword>
<dbReference type="AlphaFoldDB" id="A0A917RLG2"/>
<reference evidence="1" key="1">
    <citation type="journal article" date="2014" name="Int. J. Syst. Evol. Microbiol.">
        <title>Complete genome sequence of Corynebacterium casei LMG S-19264T (=DSM 44701T), isolated from a smear-ripened cheese.</title>
        <authorList>
            <consortium name="US DOE Joint Genome Institute (JGI-PGF)"/>
            <person name="Walter F."/>
            <person name="Albersmeier A."/>
            <person name="Kalinowski J."/>
            <person name="Ruckert C."/>
        </authorList>
    </citation>
    <scope>NUCLEOTIDE SEQUENCE</scope>
    <source>
        <strain evidence="1">CGMCC 4.3508</strain>
    </source>
</reference>
<evidence type="ECO:0000313" key="2">
    <source>
        <dbReference type="Proteomes" id="UP000638263"/>
    </source>
</evidence>
<name>A0A917RLG2_9NOCA</name>
<accession>A0A917RLG2</accession>
<dbReference type="EMBL" id="BMMH01000005">
    <property type="protein sequence ID" value="GGL12139.1"/>
    <property type="molecule type" value="Genomic_DNA"/>
</dbReference>